<dbReference type="AlphaFoldDB" id="A0A151P9S7"/>
<reference evidence="1 2" key="1">
    <citation type="journal article" date="2012" name="Genome Biol.">
        <title>Sequencing three crocodilian genomes to illuminate the evolution of archosaurs and amniotes.</title>
        <authorList>
            <person name="St John J.A."/>
            <person name="Braun E.L."/>
            <person name="Isberg S.R."/>
            <person name="Miles L.G."/>
            <person name="Chong A.Y."/>
            <person name="Gongora J."/>
            <person name="Dalzell P."/>
            <person name="Moran C."/>
            <person name="Bed'hom B."/>
            <person name="Abzhanov A."/>
            <person name="Burgess S.C."/>
            <person name="Cooksey A.M."/>
            <person name="Castoe T.A."/>
            <person name="Crawford N.G."/>
            <person name="Densmore L.D."/>
            <person name="Drew J.C."/>
            <person name="Edwards S.V."/>
            <person name="Faircloth B.C."/>
            <person name="Fujita M.K."/>
            <person name="Greenwold M.J."/>
            <person name="Hoffmann F.G."/>
            <person name="Howard J.M."/>
            <person name="Iguchi T."/>
            <person name="Janes D.E."/>
            <person name="Khan S.Y."/>
            <person name="Kohno S."/>
            <person name="de Koning A.J."/>
            <person name="Lance S.L."/>
            <person name="McCarthy F.M."/>
            <person name="McCormack J.E."/>
            <person name="Merchant M.E."/>
            <person name="Peterson D.G."/>
            <person name="Pollock D.D."/>
            <person name="Pourmand N."/>
            <person name="Raney B.J."/>
            <person name="Roessler K.A."/>
            <person name="Sanford J.R."/>
            <person name="Sawyer R.H."/>
            <person name="Schmidt C.J."/>
            <person name="Triplett E.W."/>
            <person name="Tuberville T.D."/>
            <person name="Venegas-Anaya M."/>
            <person name="Howard J.T."/>
            <person name="Jarvis E.D."/>
            <person name="Guillette L.J.Jr."/>
            <person name="Glenn T.C."/>
            <person name="Green R.E."/>
            <person name="Ray D.A."/>
        </authorList>
    </citation>
    <scope>NUCLEOTIDE SEQUENCE [LARGE SCALE GENOMIC DNA]</scope>
    <source>
        <strain evidence="1">KSC_2009_1</strain>
    </source>
</reference>
<dbReference type="Proteomes" id="UP000050525">
    <property type="component" value="Unassembled WGS sequence"/>
</dbReference>
<proteinExistence type="predicted"/>
<protein>
    <submittedName>
        <fullName evidence="1">Uncharacterized protein</fullName>
    </submittedName>
</protein>
<evidence type="ECO:0000313" key="1">
    <source>
        <dbReference type="EMBL" id="KYO45857.1"/>
    </source>
</evidence>
<organism evidence="1 2">
    <name type="scientific">Alligator mississippiensis</name>
    <name type="common">American alligator</name>
    <dbReference type="NCBI Taxonomy" id="8496"/>
    <lineage>
        <taxon>Eukaryota</taxon>
        <taxon>Metazoa</taxon>
        <taxon>Chordata</taxon>
        <taxon>Craniata</taxon>
        <taxon>Vertebrata</taxon>
        <taxon>Euteleostomi</taxon>
        <taxon>Archelosauria</taxon>
        <taxon>Archosauria</taxon>
        <taxon>Crocodylia</taxon>
        <taxon>Alligatoridae</taxon>
        <taxon>Alligatorinae</taxon>
        <taxon>Alligator</taxon>
    </lineage>
</organism>
<comment type="caution">
    <text evidence="1">The sequence shown here is derived from an EMBL/GenBank/DDBJ whole genome shotgun (WGS) entry which is preliminary data.</text>
</comment>
<sequence>MPPPSVGTLCMHCLHQEWIQDQTLLLEQLVTVPDDWVMDLQAWQAQGLEQERNWEDHVFQERNLAIEEKHIALLEMIHESQEHQAAMVAPAVKASEEDFWVLDTILALAISQRSDNMS</sequence>
<name>A0A151P9S7_ALLMI</name>
<evidence type="ECO:0000313" key="2">
    <source>
        <dbReference type="Proteomes" id="UP000050525"/>
    </source>
</evidence>
<accession>A0A151P9S7</accession>
<gene>
    <name evidence="1" type="ORF">Y1Q_0021492</name>
</gene>
<dbReference type="EMBL" id="AKHW03000533">
    <property type="protein sequence ID" value="KYO45857.1"/>
    <property type="molecule type" value="Genomic_DNA"/>
</dbReference>
<keyword evidence="2" id="KW-1185">Reference proteome</keyword>